<gene>
    <name evidence="6" type="ORF">PHMEG_00016072</name>
</gene>
<dbReference type="PIRSF" id="PIRSF029958">
    <property type="entry name" value="Necrosis-inducing_protein"/>
    <property type="match status" value="1"/>
</dbReference>
<evidence type="ECO:0008006" key="8">
    <source>
        <dbReference type="Google" id="ProtNLM"/>
    </source>
</evidence>
<proteinExistence type="inferred from homology"/>
<evidence type="ECO:0000256" key="5">
    <source>
        <dbReference type="SAM" id="SignalP"/>
    </source>
</evidence>
<keyword evidence="7" id="KW-1185">Reference proteome</keyword>
<dbReference type="PANTHER" id="PTHR33657:SF8">
    <property type="entry name" value="DOMAIN PROTEIN, PUTATIVE (AFU_ORTHOLOGUE AFUA_5G00600)-RELATED"/>
    <property type="match status" value="1"/>
</dbReference>
<comment type="caution">
    <text evidence="6">The sequence shown here is derived from an EMBL/GenBank/DDBJ whole genome shotgun (WGS) entry which is preliminary data.</text>
</comment>
<keyword evidence="3" id="KW-0964">Secreted</keyword>
<keyword evidence="4" id="KW-0843">Virulence</keyword>
<dbReference type="InterPro" id="IPR008701">
    <property type="entry name" value="NPP1"/>
</dbReference>
<evidence type="ECO:0000313" key="6">
    <source>
        <dbReference type="EMBL" id="OWZ10976.1"/>
    </source>
</evidence>
<dbReference type="EMBL" id="NBNE01002265">
    <property type="protein sequence ID" value="OWZ10976.1"/>
    <property type="molecule type" value="Genomic_DNA"/>
</dbReference>
<dbReference type="Pfam" id="PF05630">
    <property type="entry name" value="NPP1"/>
    <property type="match status" value="1"/>
</dbReference>
<dbReference type="Proteomes" id="UP000198211">
    <property type="component" value="Unassembled WGS sequence"/>
</dbReference>
<dbReference type="OrthoDB" id="147163at2759"/>
<reference evidence="7" key="1">
    <citation type="submission" date="2017-03" db="EMBL/GenBank/DDBJ databases">
        <title>Phytopthora megakarya and P. palmivora, two closely related causual agents of cacao black pod achieved similar genome size and gene model numbers by different mechanisms.</title>
        <authorList>
            <person name="Ali S."/>
            <person name="Shao J."/>
            <person name="Larry D.J."/>
            <person name="Kronmiller B."/>
            <person name="Shen D."/>
            <person name="Strem M.D."/>
            <person name="Melnick R.L."/>
            <person name="Guiltinan M.J."/>
            <person name="Tyler B.M."/>
            <person name="Meinhardt L.W."/>
            <person name="Bailey B.A."/>
        </authorList>
    </citation>
    <scope>NUCLEOTIDE SEQUENCE [LARGE SCALE GENOMIC DNA]</scope>
    <source>
        <strain evidence="7">zdho120</strain>
    </source>
</reference>
<comment type="subcellular location">
    <subcellularLocation>
        <location evidence="1">Secreted</location>
    </subcellularLocation>
</comment>
<evidence type="ECO:0000256" key="1">
    <source>
        <dbReference type="ARBA" id="ARBA00004613"/>
    </source>
</evidence>
<dbReference type="AlphaFoldDB" id="A0A225VZV5"/>
<evidence type="ECO:0000256" key="2">
    <source>
        <dbReference type="ARBA" id="ARBA00009520"/>
    </source>
</evidence>
<protein>
    <recommendedName>
        <fullName evidence="8">Necrosis inducing protein NPP1</fullName>
    </recommendedName>
</protein>
<name>A0A225VZV5_9STRA</name>
<dbReference type="STRING" id="4795.A0A225VZV5"/>
<feature type="chain" id="PRO_5012917509" description="Necrosis inducing protein NPP1" evidence="5">
    <location>
        <begin position="21"/>
        <end position="256"/>
    </location>
</feature>
<dbReference type="PANTHER" id="PTHR33657">
    <property type="entry name" value="DOMAIN PROTEIN, PUTATIVE (AFU_ORTHOLOGUE AFUA_5G00600)-RELATED"/>
    <property type="match status" value="1"/>
</dbReference>
<organism evidence="6 7">
    <name type="scientific">Phytophthora megakarya</name>
    <dbReference type="NCBI Taxonomy" id="4795"/>
    <lineage>
        <taxon>Eukaryota</taxon>
        <taxon>Sar</taxon>
        <taxon>Stramenopiles</taxon>
        <taxon>Oomycota</taxon>
        <taxon>Peronosporomycetes</taxon>
        <taxon>Peronosporales</taxon>
        <taxon>Peronosporaceae</taxon>
        <taxon>Phytophthora</taxon>
    </lineage>
</organism>
<sequence length="256" mass="29058">MNLQTLATIFFTALVASANGKDTIDHDKVQPIPQPKPTTATEKAAVLFKPQLYTPPYVCVSYPAINADGGVTGGLKGSNGNDACKYAPKGSQVYGRAGQYEELWAFMYSWYFPKGFNWMGFPSRRHDWKSVVVWIDNPEVETPKIVGVSLSKSNTKYRKNTRVYASDFVGYQRVGRRYERTYIYGSNTSLRIEYMLDLGTYLTLGNWDGEYQDLIMWDQLTDGARDALNDEDNFGKAEVPFSDDNWEKHLENAYPL</sequence>
<evidence type="ECO:0000256" key="3">
    <source>
        <dbReference type="ARBA" id="ARBA00022525"/>
    </source>
</evidence>
<keyword evidence="5" id="KW-0732">Signal</keyword>
<feature type="signal peptide" evidence="5">
    <location>
        <begin position="1"/>
        <end position="20"/>
    </location>
</feature>
<evidence type="ECO:0000313" key="7">
    <source>
        <dbReference type="Proteomes" id="UP000198211"/>
    </source>
</evidence>
<dbReference type="GO" id="GO:0005576">
    <property type="term" value="C:extracellular region"/>
    <property type="evidence" value="ECO:0007669"/>
    <property type="project" value="UniProtKB-SubCell"/>
</dbReference>
<comment type="similarity">
    <text evidence="2">Belongs to the Necrosis inducing protein (NPP1) family.</text>
</comment>
<evidence type="ECO:0000256" key="4">
    <source>
        <dbReference type="ARBA" id="ARBA00023026"/>
    </source>
</evidence>
<accession>A0A225VZV5</accession>